<keyword evidence="3" id="KW-0238">DNA-binding</keyword>
<dbReference type="Proteomes" id="UP000609531">
    <property type="component" value="Unassembled WGS sequence"/>
</dbReference>
<dbReference type="InterPro" id="IPR010998">
    <property type="entry name" value="Integrase_recombinase_N"/>
</dbReference>
<dbReference type="InterPro" id="IPR002104">
    <property type="entry name" value="Integrase_catalytic"/>
</dbReference>
<evidence type="ECO:0000313" key="7">
    <source>
        <dbReference type="Proteomes" id="UP000609531"/>
    </source>
</evidence>
<dbReference type="InterPro" id="IPR013762">
    <property type="entry name" value="Integrase-like_cat_sf"/>
</dbReference>
<dbReference type="GO" id="GO:0003677">
    <property type="term" value="F:DNA binding"/>
    <property type="evidence" value="ECO:0007669"/>
    <property type="project" value="UniProtKB-KW"/>
</dbReference>
<dbReference type="GO" id="GO:0006310">
    <property type="term" value="P:DNA recombination"/>
    <property type="evidence" value="ECO:0007669"/>
    <property type="project" value="UniProtKB-KW"/>
</dbReference>
<dbReference type="InterPro" id="IPR050808">
    <property type="entry name" value="Phage_Integrase"/>
</dbReference>
<dbReference type="GO" id="GO:0015074">
    <property type="term" value="P:DNA integration"/>
    <property type="evidence" value="ECO:0007669"/>
    <property type="project" value="UniProtKB-KW"/>
</dbReference>
<dbReference type="SUPFAM" id="SSF56349">
    <property type="entry name" value="DNA breaking-rejoining enzymes"/>
    <property type="match status" value="1"/>
</dbReference>
<evidence type="ECO:0000256" key="1">
    <source>
        <dbReference type="ARBA" id="ARBA00008857"/>
    </source>
</evidence>
<keyword evidence="2" id="KW-0229">DNA integration</keyword>
<evidence type="ECO:0000313" key="6">
    <source>
        <dbReference type="EMBL" id="MBJ3776419.1"/>
    </source>
</evidence>
<dbReference type="PROSITE" id="PS51898">
    <property type="entry name" value="TYR_RECOMBINASE"/>
    <property type="match status" value="1"/>
</dbReference>
<evidence type="ECO:0000256" key="2">
    <source>
        <dbReference type="ARBA" id="ARBA00022908"/>
    </source>
</evidence>
<proteinExistence type="inferred from homology"/>
<dbReference type="Gene3D" id="1.10.443.10">
    <property type="entry name" value="Intergrase catalytic core"/>
    <property type="match status" value="1"/>
</dbReference>
<dbReference type="Gene3D" id="1.10.150.130">
    <property type="match status" value="1"/>
</dbReference>
<dbReference type="EMBL" id="JAEKJA010000009">
    <property type="protein sequence ID" value="MBJ3776419.1"/>
    <property type="molecule type" value="Genomic_DNA"/>
</dbReference>
<comment type="caution">
    <text evidence="6">The sequence shown here is derived from an EMBL/GenBank/DDBJ whole genome shotgun (WGS) entry which is preliminary data.</text>
</comment>
<dbReference type="PANTHER" id="PTHR30629">
    <property type="entry name" value="PROPHAGE INTEGRASE"/>
    <property type="match status" value="1"/>
</dbReference>
<protein>
    <submittedName>
        <fullName evidence="6">Tyrosine-type recombinase/integrase</fullName>
    </submittedName>
</protein>
<evidence type="ECO:0000256" key="4">
    <source>
        <dbReference type="ARBA" id="ARBA00023172"/>
    </source>
</evidence>
<organism evidence="6 7">
    <name type="scientific">Acuticoccus mangrovi</name>
    <dbReference type="NCBI Taxonomy" id="2796142"/>
    <lineage>
        <taxon>Bacteria</taxon>
        <taxon>Pseudomonadati</taxon>
        <taxon>Pseudomonadota</taxon>
        <taxon>Alphaproteobacteria</taxon>
        <taxon>Hyphomicrobiales</taxon>
        <taxon>Amorphaceae</taxon>
        <taxon>Acuticoccus</taxon>
    </lineage>
</organism>
<dbReference type="Pfam" id="PF00589">
    <property type="entry name" value="Phage_integrase"/>
    <property type="match status" value="1"/>
</dbReference>
<keyword evidence="4" id="KW-0233">DNA recombination</keyword>
<evidence type="ECO:0000256" key="3">
    <source>
        <dbReference type="ARBA" id="ARBA00023125"/>
    </source>
</evidence>
<sequence length="308" mass="33759">MKLDAMVAAGQRDHEVYRHFLVGGPASAVAVIGGDTPAANATPDDVTDWLRRLNDRGVKPRHPRAHLHAAFAHAMAADYDPTRPVAAVRFGIRANPVTSVGGPRTSGVRERFLAFEELGKVWHGFGGADIAPTITAAILGIIAMGGIRVEEVAFARGDQLFERDGRTWIAWAKTKNGRAQELPVTSHALEIFTWSKRMTGNSPFLFPSPGRDDAHITGNALPRAVRRWCETTEMEPWQPRDLRRTMKTHLNDRHPDLRAIGAVDMWHNHGLTAGVSGRHYDRATYTDPKLAVATAIDGLLDNLPPDAS</sequence>
<accession>A0A934IGS7</accession>
<dbReference type="InterPro" id="IPR011010">
    <property type="entry name" value="DNA_brk_join_enz"/>
</dbReference>
<dbReference type="AlphaFoldDB" id="A0A934IGS7"/>
<reference evidence="6" key="1">
    <citation type="submission" date="2020-12" db="EMBL/GenBank/DDBJ databases">
        <title>Bacterial taxonomy.</title>
        <authorList>
            <person name="Pan X."/>
        </authorList>
    </citation>
    <scope>NUCLEOTIDE SEQUENCE</scope>
    <source>
        <strain evidence="6">B2012</strain>
    </source>
</reference>
<keyword evidence="7" id="KW-1185">Reference proteome</keyword>
<evidence type="ECO:0000259" key="5">
    <source>
        <dbReference type="PROSITE" id="PS51898"/>
    </source>
</evidence>
<feature type="domain" description="Tyr recombinase" evidence="5">
    <location>
        <begin position="108"/>
        <end position="293"/>
    </location>
</feature>
<gene>
    <name evidence="6" type="ORF">JCR33_12000</name>
</gene>
<name>A0A934IGS7_9HYPH</name>
<dbReference type="PANTHER" id="PTHR30629:SF2">
    <property type="entry name" value="PROPHAGE INTEGRASE INTS-RELATED"/>
    <property type="match status" value="1"/>
</dbReference>
<comment type="similarity">
    <text evidence="1">Belongs to the 'phage' integrase family.</text>
</comment>
<dbReference type="RefSeq" id="WP_198882325.1">
    <property type="nucleotide sequence ID" value="NZ_JAEKJA010000009.1"/>
</dbReference>